<dbReference type="AlphaFoldDB" id="A0A834C070"/>
<feature type="region of interest" description="Disordered" evidence="1">
    <location>
        <begin position="17"/>
        <end position="38"/>
    </location>
</feature>
<reference evidence="2" key="1">
    <citation type="journal article" name="BMC Genomics">
        <title>Long-read sequencing and de novo genome assembly of marine medaka (Oryzias melastigma).</title>
        <authorList>
            <person name="Liang P."/>
            <person name="Saqib H.S.A."/>
            <person name="Ni X."/>
            <person name="Shen Y."/>
        </authorList>
    </citation>
    <scope>NUCLEOTIDE SEQUENCE</scope>
    <source>
        <strain evidence="2">Bigg-433</strain>
    </source>
</reference>
<feature type="compositionally biased region" description="Low complexity" evidence="1">
    <location>
        <begin position="17"/>
        <end position="35"/>
    </location>
</feature>
<sequence>MEPDVSAVDPVMPVLASRSGQSQQVVSGNPQQQQQPRRHQWLHMYGVCEARRGVLPSSAPAAYCGQVNRGTPARHNHCHSLRQVLTAILFNHMRTSQTSVCGLSWREGWALVAA</sequence>
<evidence type="ECO:0000313" key="2">
    <source>
        <dbReference type="EMBL" id="KAF6717885.1"/>
    </source>
</evidence>
<evidence type="ECO:0000256" key="1">
    <source>
        <dbReference type="SAM" id="MobiDB-lite"/>
    </source>
</evidence>
<dbReference type="Proteomes" id="UP000646548">
    <property type="component" value="Unassembled WGS sequence"/>
</dbReference>
<protein>
    <submittedName>
        <fullName evidence="2">Uncharacterized protein</fullName>
    </submittedName>
</protein>
<gene>
    <name evidence="2" type="ORF">FQA47_024873</name>
</gene>
<name>A0A834C070_ORYME</name>
<dbReference type="EMBL" id="WKFB01000789">
    <property type="protein sequence ID" value="KAF6717885.1"/>
    <property type="molecule type" value="Genomic_DNA"/>
</dbReference>
<accession>A0A834C070</accession>
<organism evidence="2 3">
    <name type="scientific">Oryzias melastigma</name>
    <name type="common">Marine medaka</name>
    <dbReference type="NCBI Taxonomy" id="30732"/>
    <lineage>
        <taxon>Eukaryota</taxon>
        <taxon>Metazoa</taxon>
        <taxon>Chordata</taxon>
        <taxon>Craniata</taxon>
        <taxon>Vertebrata</taxon>
        <taxon>Euteleostomi</taxon>
        <taxon>Actinopterygii</taxon>
        <taxon>Neopterygii</taxon>
        <taxon>Teleostei</taxon>
        <taxon>Neoteleostei</taxon>
        <taxon>Acanthomorphata</taxon>
        <taxon>Ovalentaria</taxon>
        <taxon>Atherinomorphae</taxon>
        <taxon>Beloniformes</taxon>
        <taxon>Adrianichthyidae</taxon>
        <taxon>Oryziinae</taxon>
        <taxon>Oryzias</taxon>
    </lineage>
</organism>
<evidence type="ECO:0000313" key="3">
    <source>
        <dbReference type="Proteomes" id="UP000646548"/>
    </source>
</evidence>
<comment type="caution">
    <text evidence="2">The sequence shown here is derived from an EMBL/GenBank/DDBJ whole genome shotgun (WGS) entry which is preliminary data.</text>
</comment>
<proteinExistence type="predicted"/>